<dbReference type="GO" id="GO:0004672">
    <property type="term" value="F:protein kinase activity"/>
    <property type="evidence" value="ECO:0007669"/>
    <property type="project" value="InterPro"/>
</dbReference>
<evidence type="ECO:0000259" key="3">
    <source>
        <dbReference type="Pfam" id="PF07714"/>
    </source>
</evidence>
<name>A0A1T4YHB7_9BACT</name>
<dbReference type="EMBL" id="FUYE01000011">
    <property type="protein sequence ID" value="SKB01050.1"/>
    <property type="molecule type" value="Genomic_DNA"/>
</dbReference>
<feature type="domain" description="Sulfatase-modifying factor enzyme-like" evidence="2">
    <location>
        <begin position="400"/>
        <end position="644"/>
    </location>
</feature>
<dbReference type="GO" id="GO:0120147">
    <property type="term" value="F:formylglycine-generating oxidase activity"/>
    <property type="evidence" value="ECO:0007669"/>
    <property type="project" value="TreeGrafter"/>
</dbReference>
<feature type="domain" description="Serine-threonine/tyrosine-protein kinase catalytic" evidence="3">
    <location>
        <begin position="163"/>
        <end position="281"/>
    </location>
</feature>
<dbReference type="SUPFAM" id="SSF56112">
    <property type="entry name" value="Protein kinase-like (PK-like)"/>
    <property type="match status" value="1"/>
</dbReference>
<keyword evidence="1" id="KW-1133">Transmembrane helix</keyword>
<dbReference type="AlphaFoldDB" id="A0A1T4YHB7"/>
<organism evidence="4 5">
    <name type="scientific">Prosthecobacter debontii</name>
    <dbReference type="NCBI Taxonomy" id="48467"/>
    <lineage>
        <taxon>Bacteria</taxon>
        <taxon>Pseudomonadati</taxon>
        <taxon>Verrucomicrobiota</taxon>
        <taxon>Verrucomicrobiia</taxon>
        <taxon>Verrucomicrobiales</taxon>
        <taxon>Verrucomicrobiaceae</taxon>
        <taxon>Prosthecobacter</taxon>
    </lineage>
</organism>
<keyword evidence="1" id="KW-0472">Membrane</keyword>
<dbReference type="InterPro" id="IPR042095">
    <property type="entry name" value="SUMF_sf"/>
</dbReference>
<dbReference type="Gene3D" id="3.30.200.20">
    <property type="entry name" value="Phosphorylase Kinase, domain 1"/>
    <property type="match status" value="1"/>
</dbReference>
<dbReference type="InterPro" id="IPR001245">
    <property type="entry name" value="Ser-Thr/Tyr_kinase_cat_dom"/>
</dbReference>
<dbReference type="Gene3D" id="1.10.510.10">
    <property type="entry name" value="Transferase(Phosphotransferase) domain 1"/>
    <property type="match status" value="1"/>
</dbReference>
<dbReference type="RefSeq" id="WP_078814479.1">
    <property type="nucleotide sequence ID" value="NZ_FUYE01000011.1"/>
</dbReference>
<feature type="transmembrane region" description="Helical" evidence="1">
    <location>
        <begin position="367"/>
        <end position="390"/>
    </location>
</feature>
<dbReference type="Gene3D" id="3.90.1580.10">
    <property type="entry name" value="paralog of FGE (formylglycine-generating enzyme)"/>
    <property type="match status" value="1"/>
</dbReference>
<dbReference type="OrthoDB" id="182529at2"/>
<dbReference type="InterPro" id="IPR051043">
    <property type="entry name" value="Sulfatase_Mod_Factor_Kinase"/>
</dbReference>
<dbReference type="PANTHER" id="PTHR23150:SF19">
    <property type="entry name" value="FORMYLGLYCINE-GENERATING ENZYME"/>
    <property type="match status" value="1"/>
</dbReference>
<dbReference type="InterPro" id="IPR016187">
    <property type="entry name" value="CTDL_fold"/>
</dbReference>
<dbReference type="Pfam" id="PF07714">
    <property type="entry name" value="PK_Tyr_Ser-Thr"/>
    <property type="match status" value="1"/>
</dbReference>
<dbReference type="InterPro" id="IPR005532">
    <property type="entry name" value="SUMF_dom"/>
</dbReference>
<keyword evidence="1" id="KW-0812">Transmembrane</keyword>
<evidence type="ECO:0000313" key="4">
    <source>
        <dbReference type="EMBL" id="SKB01050.1"/>
    </source>
</evidence>
<evidence type="ECO:0000256" key="1">
    <source>
        <dbReference type="SAM" id="Phobius"/>
    </source>
</evidence>
<reference evidence="5" key="1">
    <citation type="submission" date="2017-02" db="EMBL/GenBank/DDBJ databases">
        <authorList>
            <person name="Varghese N."/>
            <person name="Submissions S."/>
        </authorList>
    </citation>
    <scope>NUCLEOTIDE SEQUENCE [LARGE SCALE GENOMIC DNA]</scope>
    <source>
        <strain evidence="5">ATCC 700200</strain>
    </source>
</reference>
<gene>
    <name evidence="4" type="ORF">SAMN02745166_03294</name>
</gene>
<proteinExistence type="predicted"/>
<dbReference type="Proteomes" id="UP000190774">
    <property type="component" value="Unassembled WGS sequence"/>
</dbReference>
<protein>
    <submittedName>
        <fullName evidence="4">Uncharacterized conserved protein</fullName>
    </submittedName>
</protein>
<accession>A0A1T4YHB7</accession>
<sequence>MTILFLDANAATRGPRTDALQRQAGWNVHSVSSVMEARSWLNKAPSLDLLITEAIPSASGATGFDLRDDALGRFPLARVLFTTRYDLTGFESQIAGWPVLLDGPYSEEKLIAKVDAAMTNPPPPCCVELPPSITRGAMLGNYQVLERLTQETESETYRAIQVTVQRPVALVMLKPGLQSQPEALEGFRARVRLKASISHPRIAPLYEAGEVNGLLFYTRELPRGRNLEELQAAKEHLTERKIAELLFGVAEAMQYAVERGYHHRRLYPRDIYLDAENQASIVNIFRPAGSRPRAEKEEVAALLELVQPLASEGKARGLLATLADAGHDWSGLLDALDDVRDAMRERSIMRRIEAEEISAAKKETTPWWVWAGAAAALIAVFGLGNLAGIATPKGSPALKQEMVQIPAGPFVYQKKESLNLPTFWISKHEVTIGQYGDFLAALAKHPEKSFDHADQPKTKTTHTPPKWADTYAAAQAGATYNGQAIGLNTPVTQVDWWDAYAYAAWRGQRLPTEQEWEKAARGEKGFSFPWGNKPDKTAANLGDDYDANGKGGTVDGYNLWAPVDRKTLDVSPYGICDMEGNVSEWTASERKGEPWPAHPDYPDLRVPVVRGGHFALKGTNDLLITRYFAESASESTLARGFRTASDSPPAAKKK</sequence>
<evidence type="ECO:0000259" key="2">
    <source>
        <dbReference type="Pfam" id="PF03781"/>
    </source>
</evidence>
<dbReference type="InterPro" id="IPR011009">
    <property type="entry name" value="Kinase-like_dom_sf"/>
</dbReference>
<dbReference type="STRING" id="48467.SAMN02745166_03294"/>
<dbReference type="PANTHER" id="PTHR23150">
    <property type="entry name" value="SULFATASE MODIFYING FACTOR 1, 2"/>
    <property type="match status" value="1"/>
</dbReference>
<evidence type="ECO:0000313" key="5">
    <source>
        <dbReference type="Proteomes" id="UP000190774"/>
    </source>
</evidence>
<keyword evidence="5" id="KW-1185">Reference proteome</keyword>
<dbReference type="Pfam" id="PF03781">
    <property type="entry name" value="FGE-sulfatase"/>
    <property type="match status" value="1"/>
</dbReference>
<dbReference type="SUPFAM" id="SSF56436">
    <property type="entry name" value="C-type lectin-like"/>
    <property type="match status" value="1"/>
</dbReference>